<keyword evidence="3" id="KW-1185">Reference proteome</keyword>
<evidence type="ECO:0000313" key="3">
    <source>
        <dbReference type="Proteomes" id="UP001162156"/>
    </source>
</evidence>
<accession>A0AAV8WRN0</accession>
<gene>
    <name evidence="2" type="ORF">NQ314_018157</name>
</gene>
<protein>
    <recommendedName>
        <fullName evidence="1">Myb/SANT-like DNA-binding domain-containing protein</fullName>
    </recommendedName>
</protein>
<dbReference type="EMBL" id="JANEYF010005097">
    <property type="protein sequence ID" value="KAJ8929174.1"/>
    <property type="molecule type" value="Genomic_DNA"/>
</dbReference>
<feature type="domain" description="Myb/SANT-like DNA-binding" evidence="1">
    <location>
        <begin position="25"/>
        <end position="101"/>
    </location>
</feature>
<comment type="caution">
    <text evidence="2">The sequence shown here is derived from an EMBL/GenBank/DDBJ whole genome shotgun (WGS) entry which is preliminary data.</text>
</comment>
<evidence type="ECO:0000313" key="2">
    <source>
        <dbReference type="EMBL" id="KAJ8929174.1"/>
    </source>
</evidence>
<name>A0AAV8WRN0_9CUCU</name>
<reference evidence="2" key="1">
    <citation type="journal article" date="2023" name="Insect Mol. Biol.">
        <title>Genome sequencing provides insights into the evolution of gene families encoding plant cell wall-degrading enzymes in longhorned beetles.</title>
        <authorList>
            <person name="Shin N.R."/>
            <person name="Okamura Y."/>
            <person name="Kirsch R."/>
            <person name="Pauchet Y."/>
        </authorList>
    </citation>
    <scope>NUCLEOTIDE SEQUENCE</scope>
    <source>
        <strain evidence="2">RBIC_L_NR</strain>
    </source>
</reference>
<organism evidence="2 3">
    <name type="scientific">Rhamnusium bicolor</name>
    <dbReference type="NCBI Taxonomy" id="1586634"/>
    <lineage>
        <taxon>Eukaryota</taxon>
        <taxon>Metazoa</taxon>
        <taxon>Ecdysozoa</taxon>
        <taxon>Arthropoda</taxon>
        <taxon>Hexapoda</taxon>
        <taxon>Insecta</taxon>
        <taxon>Pterygota</taxon>
        <taxon>Neoptera</taxon>
        <taxon>Endopterygota</taxon>
        <taxon>Coleoptera</taxon>
        <taxon>Polyphaga</taxon>
        <taxon>Cucujiformia</taxon>
        <taxon>Chrysomeloidea</taxon>
        <taxon>Cerambycidae</taxon>
        <taxon>Lepturinae</taxon>
        <taxon>Rhagiini</taxon>
        <taxon>Rhamnusium</taxon>
    </lineage>
</organism>
<dbReference type="Gene3D" id="1.10.10.60">
    <property type="entry name" value="Homeodomain-like"/>
    <property type="match status" value="1"/>
</dbReference>
<sequence>MKVSDLLEYVILPVGSSNEDSHDSYRWTHGDTLVFLDLYETYRKQVGTLRVKSFKKMFEEISKEIKIKTGKNITPTNCENRWKVLERAYKKYILNINTTGSARKEFDMRMLCTKFWERRKISIRKYCYRVRLSML</sequence>
<proteinExistence type="predicted"/>
<dbReference type="InterPro" id="IPR044822">
    <property type="entry name" value="Myb_DNA-bind_4"/>
</dbReference>
<evidence type="ECO:0000259" key="1">
    <source>
        <dbReference type="Pfam" id="PF13837"/>
    </source>
</evidence>
<dbReference type="Proteomes" id="UP001162156">
    <property type="component" value="Unassembled WGS sequence"/>
</dbReference>
<dbReference type="AlphaFoldDB" id="A0AAV8WRN0"/>
<dbReference type="Pfam" id="PF13837">
    <property type="entry name" value="Myb_DNA-bind_4"/>
    <property type="match status" value="1"/>
</dbReference>